<gene>
    <name evidence="1" type="ORF">S12H4_62531</name>
</gene>
<dbReference type="AlphaFoldDB" id="X1UPX7"/>
<sequence length="68" mass="8026">MPYKNKNIVNAINLFLKNENVINFPKPKILQYLKNKNINNDKVTKFKVDDLVNLSKLIFELIYETLSI</sequence>
<organism evidence="1">
    <name type="scientific">marine sediment metagenome</name>
    <dbReference type="NCBI Taxonomy" id="412755"/>
    <lineage>
        <taxon>unclassified sequences</taxon>
        <taxon>metagenomes</taxon>
        <taxon>ecological metagenomes</taxon>
    </lineage>
</organism>
<dbReference type="EMBL" id="BARW01041998">
    <property type="protein sequence ID" value="GAJ19508.1"/>
    <property type="molecule type" value="Genomic_DNA"/>
</dbReference>
<accession>X1UPX7</accession>
<name>X1UPX7_9ZZZZ</name>
<reference evidence="1" key="1">
    <citation type="journal article" date="2014" name="Front. Microbiol.">
        <title>High frequency of phylogenetically diverse reductive dehalogenase-homologous genes in deep subseafloor sedimentary metagenomes.</title>
        <authorList>
            <person name="Kawai M."/>
            <person name="Futagami T."/>
            <person name="Toyoda A."/>
            <person name="Takaki Y."/>
            <person name="Nishi S."/>
            <person name="Hori S."/>
            <person name="Arai W."/>
            <person name="Tsubouchi T."/>
            <person name="Morono Y."/>
            <person name="Uchiyama I."/>
            <person name="Ito T."/>
            <person name="Fujiyama A."/>
            <person name="Inagaki F."/>
            <person name="Takami H."/>
        </authorList>
    </citation>
    <scope>NUCLEOTIDE SEQUENCE</scope>
    <source>
        <strain evidence="1">Expedition CK06-06</strain>
    </source>
</reference>
<protein>
    <submittedName>
        <fullName evidence="1">Uncharacterized protein</fullName>
    </submittedName>
</protein>
<evidence type="ECO:0000313" key="1">
    <source>
        <dbReference type="EMBL" id="GAJ19508.1"/>
    </source>
</evidence>
<comment type="caution">
    <text evidence="1">The sequence shown here is derived from an EMBL/GenBank/DDBJ whole genome shotgun (WGS) entry which is preliminary data.</text>
</comment>
<proteinExistence type="predicted"/>